<reference evidence="1" key="2">
    <citation type="submission" date="2020-09" db="EMBL/GenBank/DDBJ databases">
        <authorList>
            <person name="Yu Y."/>
        </authorList>
    </citation>
    <scope>NUCLEOTIDE SEQUENCE</scope>
    <source>
        <strain evidence="1">KCTC 49039</strain>
    </source>
</reference>
<dbReference type="PROSITE" id="PS51257">
    <property type="entry name" value="PROKAR_LIPOPROTEIN"/>
    <property type="match status" value="1"/>
</dbReference>
<organism evidence="1 2">
    <name type="scientific">Cellulosimicrobium arenosum</name>
    <dbReference type="NCBI Taxonomy" id="2708133"/>
    <lineage>
        <taxon>Bacteria</taxon>
        <taxon>Bacillati</taxon>
        <taxon>Actinomycetota</taxon>
        <taxon>Actinomycetes</taxon>
        <taxon>Micrococcales</taxon>
        <taxon>Promicromonosporaceae</taxon>
        <taxon>Cellulosimicrobium</taxon>
    </lineage>
</organism>
<dbReference type="EMBL" id="JACYHB010000011">
    <property type="protein sequence ID" value="MBD8079965.1"/>
    <property type="molecule type" value="Genomic_DNA"/>
</dbReference>
<gene>
    <name evidence="1" type="ORF">IF651_12955</name>
</gene>
<proteinExistence type="predicted"/>
<accession>A0A927J1B2</accession>
<keyword evidence="2" id="KW-1185">Reference proteome</keyword>
<dbReference type="Proteomes" id="UP000610846">
    <property type="component" value="Unassembled WGS sequence"/>
</dbReference>
<name>A0A927J1B2_9MICO</name>
<reference evidence="1" key="1">
    <citation type="journal article" date="2018" name="Curr. Microbiol.">
        <title>Cellulosimicrobium arenosum sp. nov., Isolated from Marine Sediment Sand.</title>
        <authorList>
            <person name="Oh M."/>
            <person name="Kim J.H."/>
            <person name="Yoon J.H."/>
            <person name="Schumann P."/>
            <person name="Kim W."/>
        </authorList>
    </citation>
    <scope>NUCLEOTIDE SEQUENCE</scope>
    <source>
        <strain evidence="1">KCTC 49039</strain>
    </source>
</reference>
<comment type="caution">
    <text evidence="1">The sequence shown here is derived from an EMBL/GenBank/DDBJ whole genome shotgun (WGS) entry which is preliminary data.</text>
</comment>
<evidence type="ECO:0008006" key="3">
    <source>
        <dbReference type="Google" id="ProtNLM"/>
    </source>
</evidence>
<dbReference type="AlphaFoldDB" id="A0A927J1B2"/>
<protein>
    <recommendedName>
        <fullName evidence="3">LppX_LprAFG lipoprotein</fullName>
    </recommendedName>
</protein>
<evidence type="ECO:0000313" key="1">
    <source>
        <dbReference type="EMBL" id="MBD8079965.1"/>
    </source>
</evidence>
<sequence>MRPDPVVRRGRTRRRATGVGLVVAAATALGACTSGPDDAPSGSRDDAPRAVTQDEADRLAVARFNVYDQHYVDLVATVPVEGQTLRLDGTADTQAHAASARVESSDGQHALLQWTLAAKALYPVGAADDPGLDPADLPDPTALPADGWTVAGLGPDDPLDAALVVILNLASDRPENAQLLRQNGAQRVGTQEIDGTAVDVFTAPAATGGSDDRVRWFVDDQGVLHRVEADVGRDVPLVVDLTPSQATEVPVIDALVEP</sequence>
<evidence type="ECO:0000313" key="2">
    <source>
        <dbReference type="Proteomes" id="UP000610846"/>
    </source>
</evidence>
<dbReference type="RefSeq" id="WP_191829556.1">
    <property type="nucleotide sequence ID" value="NZ_JACYHB010000011.1"/>
</dbReference>